<feature type="transmembrane region" description="Helical" evidence="1">
    <location>
        <begin position="646"/>
        <end position="672"/>
    </location>
</feature>
<reference evidence="3" key="2">
    <citation type="submission" date="2020-10" db="UniProtKB">
        <authorList>
            <consortium name="WormBaseParasite"/>
        </authorList>
    </citation>
    <scope>IDENTIFICATION</scope>
</reference>
<evidence type="ECO:0000313" key="2">
    <source>
        <dbReference type="Proteomes" id="UP000492821"/>
    </source>
</evidence>
<name>A0A7E4WB26_PANRE</name>
<reference evidence="2" key="1">
    <citation type="journal article" date="2013" name="Genetics">
        <title>The draft genome and transcriptome of Panagrellus redivivus are shaped by the harsh demands of a free-living lifestyle.</title>
        <authorList>
            <person name="Srinivasan J."/>
            <person name="Dillman A.R."/>
            <person name="Macchietto M.G."/>
            <person name="Heikkinen L."/>
            <person name="Lakso M."/>
            <person name="Fracchia K.M."/>
            <person name="Antoshechkin I."/>
            <person name="Mortazavi A."/>
            <person name="Wong G."/>
            <person name="Sternberg P.W."/>
        </authorList>
    </citation>
    <scope>NUCLEOTIDE SEQUENCE [LARGE SCALE GENOMIC DNA]</scope>
    <source>
        <strain evidence="2">MT8872</strain>
    </source>
</reference>
<keyword evidence="2" id="KW-1185">Reference proteome</keyword>
<feature type="transmembrane region" description="Helical" evidence="1">
    <location>
        <begin position="596"/>
        <end position="618"/>
    </location>
</feature>
<dbReference type="InterPro" id="IPR019422">
    <property type="entry name" value="7TM_GPCR_serpentine_rcpt_Srh"/>
</dbReference>
<feature type="transmembrane region" description="Helical" evidence="1">
    <location>
        <begin position="155"/>
        <end position="179"/>
    </location>
</feature>
<dbReference type="AlphaFoldDB" id="A0A7E4WB26"/>
<dbReference type="PANTHER" id="PTHR46891">
    <property type="entry name" value="SERPENTINE RECEPTOR, CLASS H-RELATED"/>
    <property type="match status" value="1"/>
</dbReference>
<feature type="transmembrane region" description="Helical" evidence="1">
    <location>
        <begin position="269"/>
        <end position="296"/>
    </location>
</feature>
<organism evidence="2 3">
    <name type="scientific">Panagrellus redivivus</name>
    <name type="common">Microworm</name>
    <dbReference type="NCBI Taxonomy" id="6233"/>
    <lineage>
        <taxon>Eukaryota</taxon>
        <taxon>Metazoa</taxon>
        <taxon>Ecdysozoa</taxon>
        <taxon>Nematoda</taxon>
        <taxon>Chromadorea</taxon>
        <taxon>Rhabditida</taxon>
        <taxon>Tylenchina</taxon>
        <taxon>Panagrolaimomorpha</taxon>
        <taxon>Panagrolaimoidea</taxon>
        <taxon>Panagrolaimidae</taxon>
        <taxon>Panagrellus</taxon>
    </lineage>
</organism>
<protein>
    <submittedName>
        <fullName evidence="3">Serpentine Receptor, class T</fullName>
    </submittedName>
</protein>
<feature type="transmembrane region" description="Helical" evidence="1">
    <location>
        <begin position="410"/>
        <end position="435"/>
    </location>
</feature>
<evidence type="ECO:0000256" key="1">
    <source>
        <dbReference type="SAM" id="Phobius"/>
    </source>
</evidence>
<proteinExistence type="predicted"/>
<keyword evidence="1" id="KW-0472">Membrane</keyword>
<feature type="transmembrane region" description="Helical" evidence="1">
    <location>
        <begin position="678"/>
        <end position="701"/>
    </location>
</feature>
<feature type="transmembrane region" description="Helical" evidence="1">
    <location>
        <begin position="369"/>
        <end position="390"/>
    </location>
</feature>
<feature type="transmembrane region" description="Helical" evidence="1">
    <location>
        <begin position="537"/>
        <end position="557"/>
    </location>
</feature>
<keyword evidence="1" id="KW-1133">Transmembrane helix</keyword>
<dbReference type="Pfam" id="PF10318">
    <property type="entry name" value="7TM_GPCR_Srh"/>
    <property type="match status" value="2"/>
</dbReference>
<feature type="transmembrane region" description="Helical" evidence="1">
    <location>
        <begin position="222"/>
        <end position="248"/>
    </location>
</feature>
<feature type="transmembrane region" description="Helical" evidence="1">
    <location>
        <begin position="36"/>
        <end position="57"/>
    </location>
</feature>
<sequence>MTAIMNKISSIFPPVDYSAITFDDLENPLLVAVYSVYWDVSLVLTTTFFCFMLYMMVTKSSREMSDYKWYLIHQLTWSYLFDLYLGLWKPVPLWPFFINYSVGIFSKTTNNNMVTQLLILIVLAVGMGFSVYLSLLHRYMQGSPFSPFYKSYSIVWLRLVIHVIFFVVIQSILCIPLVLSLSPPAELKEELTSKYPALIPIFQLHPSIVGYGASSRQDNFNYFLVIVFVLIAVTISIQILFLNFSRLLKNNEKLLSPKTFKIQLMLFRLLYIQLIISGLMLLFPITLCLILTLFGVRWISSFALLAIATLGMHTMADFMVLCYFVKSYREYIKRLFTRFCRKLGYVCYDRLNPSTCCKATRLLATLQRIVILSFATLTMASIVDQVKAFLPNVNYSDVSFDDLEHPRLIAIYKIIWEISLVVTTAFFCFMLHMIITKSSKDMSDYKWYLVHQLTWSYLFDLYLGLWKPVPLWPFFIGYSAGIFSESDGNAGKTQLIILVVLALGMGFSVYISLFHRYVQGFPLSTFHSWYSVLWLRFLWYIVAFAGLLGILCIPLLWAPPHDLKEPLSKKYPELTDIFELHPSVFGYDTSMITASVGYILSILFILFLVVISIQLFYFNFVRILRRNRSTISTATYIMQHMLFKTLFIQILLAFLMLILPITTCLILAVFGVKWISSVTVFAIAILGMHAMADFLVLIWFIKAYREYVKTLIRKLRLKLGFGVTKSSQFSPGPVSMSALPSFKY</sequence>
<evidence type="ECO:0000313" key="3">
    <source>
        <dbReference type="WBParaSite" id="Pan_g9115.t1"/>
    </source>
</evidence>
<feature type="transmembrane region" description="Helical" evidence="1">
    <location>
        <begin position="302"/>
        <end position="325"/>
    </location>
</feature>
<dbReference type="SUPFAM" id="SSF81321">
    <property type="entry name" value="Family A G protein-coupled receptor-like"/>
    <property type="match status" value="1"/>
</dbReference>
<feature type="transmembrane region" description="Helical" evidence="1">
    <location>
        <begin position="495"/>
        <end position="517"/>
    </location>
</feature>
<feature type="transmembrane region" description="Helical" evidence="1">
    <location>
        <begin position="113"/>
        <end position="135"/>
    </location>
</feature>
<keyword evidence="1" id="KW-0812">Transmembrane</keyword>
<accession>A0A7E4WB26</accession>
<dbReference type="Proteomes" id="UP000492821">
    <property type="component" value="Unassembled WGS sequence"/>
</dbReference>
<dbReference type="WBParaSite" id="Pan_g9115.t1">
    <property type="protein sequence ID" value="Pan_g9115.t1"/>
    <property type="gene ID" value="Pan_g9115"/>
</dbReference>